<dbReference type="Proteomes" id="UP000239415">
    <property type="component" value="Unassembled WGS sequence"/>
</dbReference>
<keyword evidence="2" id="KW-1133">Transmembrane helix</keyword>
<sequence length="252" mass="25409">MARKSNLVATAFRSEHGRGTTASRHPAWPTGRASLIGAGLGGWLGLLTGLILALLPGAPQAAALLGGPLVGAAIGAMVGLLVHWATDARQAVTAQAVTAPAVTAQAVTAQAVTAPAVTAQAVTAPAVTAPAVIAPAAPAAAPPETRGADPAPTRPAAMRLERTHLPRLGTAYAFDTAGGQRFGVLVHPSGRRDMMSFDPDDLDRVLHVTELAEAEARTVAHLLGFPVLLGEPAEPSRSSGTGRVRALAGSRG</sequence>
<keyword evidence="5" id="KW-1185">Reference proteome</keyword>
<dbReference type="AlphaFoldDB" id="A0A2T0KIF1"/>
<evidence type="ECO:0000259" key="3">
    <source>
        <dbReference type="Pfam" id="PF25991"/>
    </source>
</evidence>
<organism evidence="4 5">
    <name type="scientific">Actinoplanes italicus</name>
    <dbReference type="NCBI Taxonomy" id="113567"/>
    <lineage>
        <taxon>Bacteria</taxon>
        <taxon>Bacillati</taxon>
        <taxon>Actinomycetota</taxon>
        <taxon>Actinomycetes</taxon>
        <taxon>Micromonosporales</taxon>
        <taxon>Micromonosporaceae</taxon>
        <taxon>Actinoplanes</taxon>
    </lineage>
</organism>
<feature type="transmembrane region" description="Helical" evidence="2">
    <location>
        <begin position="61"/>
        <end position="82"/>
    </location>
</feature>
<gene>
    <name evidence="4" type="ORF">CLV67_104555</name>
</gene>
<feature type="domain" description="Potassium/proton antiporter subunit KhtT-like N-terminal" evidence="3">
    <location>
        <begin position="158"/>
        <end position="225"/>
    </location>
</feature>
<comment type="caution">
    <text evidence="4">The sequence shown here is derived from an EMBL/GenBank/DDBJ whole genome shotgun (WGS) entry which is preliminary data.</text>
</comment>
<accession>A0A2T0KIF1</accession>
<evidence type="ECO:0000256" key="1">
    <source>
        <dbReference type="SAM" id="MobiDB-lite"/>
    </source>
</evidence>
<protein>
    <recommendedName>
        <fullName evidence="3">Potassium/proton antiporter subunit KhtT-like N-terminal domain-containing protein</fullName>
    </recommendedName>
</protein>
<dbReference type="InterPro" id="IPR058776">
    <property type="entry name" value="KhtT-like_N"/>
</dbReference>
<reference evidence="4 5" key="1">
    <citation type="submission" date="2018-03" db="EMBL/GenBank/DDBJ databases">
        <title>Genomic Encyclopedia of Archaeal and Bacterial Type Strains, Phase II (KMG-II): from individual species to whole genera.</title>
        <authorList>
            <person name="Goeker M."/>
        </authorList>
    </citation>
    <scope>NUCLEOTIDE SEQUENCE [LARGE SCALE GENOMIC DNA]</scope>
    <source>
        <strain evidence="4 5">DSM 43146</strain>
    </source>
</reference>
<evidence type="ECO:0000313" key="5">
    <source>
        <dbReference type="Proteomes" id="UP000239415"/>
    </source>
</evidence>
<feature type="region of interest" description="Disordered" evidence="1">
    <location>
        <begin position="1"/>
        <end position="28"/>
    </location>
</feature>
<feature type="transmembrane region" description="Helical" evidence="2">
    <location>
        <begin position="33"/>
        <end position="55"/>
    </location>
</feature>
<feature type="region of interest" description="Disordered" evidence="1">
    <location>
        <begin position="230"/>
        <end position="252"/>
    </location>
</feature>
<keyword evidence="2" id="KW-0472">Membrane</keyword>
<keyword evidence="2" id="KW-0812">Transmembrane</keyword>
<evidence type="ECO:0000313" key="4">
    <source>
        <dbReference type="EMBL" id="PRX23027.1"/>
    </source>
</evidence>
<name>A0A2T0KIF1_9ACTN</name>
<evidence type="ECO:0000256" key="2">
    <source>
        <dbReference type="SAM" id="Phobius"/>
    </source>
</evidence>
<proteinExistence type="predicted"/>
<dbReference type="Pfam" id="PF25991">
    <property type="entry name" value="KhtT_N"/>
    <property type="match status" value="1"/>
</dbReference>
<dbReference type="EMBL" id="PVMZ01000004">
    <property type="protein sequence ID" value="PRX23027.1"/>
    <property type="molecule type" value="Genomic_DNA"/>
</dbReference>